<dbReference type="EC" id="2.7.7.96" evidence="8"/>
<feature type="domain" description="Nudix hydrolase" evidence="13">
    <location>
        <begin position="56"/>
        <end position="191"/>
    </location>
</feature>
<dbReference type="EC" id="3.6.1.13" evidence="1"/>
<evidence type="ECO:0000256" key="7">
    <source>
        <dbReference type="ARBA" id="ARBA00066482"/>
    </source>
</evidence>
<evidence type="ECO:0000256" key="9">
    <source>
        <dbReference type="ARBA" id="ARBA00071227"/>
    </source>
</evidence>
<evidence type="ECO:0000256" key="4">
    <source>
        <dbReference type="ARBA" id="ARBA00051147"/>
    </source>
</evidence>
<comment type="catalytic activity">
    <reaction evidence="5">
        <text>8-oxo-dGDP + H2O = 8-oxo-dGMP + phosphate + H(+)</text>
        <dbReference type="Rhea" id="RHEA:32063"/>
        <dbReference type="ChEBI" id="CHEBI:15377"/>
        <dbReference type="ChEBI" id="CHEBI:15378"/>
        <dbReference type="ChEBI" id="CHEBI:43474"/>
        <dbReference type="ChEBI" id="CHEBI:63224"/>
        <dbReference type="ChEBI" id="CHEBI:63715"/>
        <dbReference type="EC" id="3.6.1.58"/>
    </reaction>
</comment>
<dbReference type="EC" id="3.6.1.58" evidence="7"/>
<comment type="subunit">
    <text evidence="6">Homodimer. Interacts with PARG.</text>
</comment>
<dbReference type="EMBL" id="JACVVK020000020">
    <property type="protein sequence ID" value="KAK7503402.1"/>
    <property type="molecule type" value="Genomic_DNA"/>
</dbReference>
<dbReference type="FunFam" id="3.90.79.10:FF:000016">
    <property type="entry name" value="ADP-sugar pyrophosphatase isoform X1"/>
    <property type="match status" value="1"/>
</dbReference>
<evidence type="ECO:0000256" key="3">
    <source>
        <dbReference type="ARBA" id="ARBA00049546"/>
    </source>
</evidence>
<evidence type="ECO:0000256" key="2">
    <source>
        <dbReference type="ARBA" id="ARBA00022801"/>
    </source>
</evidence>
<evidence type="ECO:0000256" key="12">
    <source>
        <dbReference type="ARBA" id="ARBA00084011"/>
    </source>
</evidence>
<dbReference type="PROSITE" id="PS51462">
    <property type="entry name" value="NUDIX"/>
    <property type="match status" value="1"/>
</dbReference>
<dbReference type="AlphaFoldDB" id="A0ABD0LV75"/>
<comment type="catalytic activity">
    <reaction evidence="4">
        <text>D-ribose 5-phosphate + ATP + H(+) = ADP-D-ribose + diphosphate</text>
        <dbReference type="Rhea" id="RHEA:50248"/>
        <dbReference type="ChEBI" id="CHEBI:15378"/>
        <dbReference type="ChEBI" id="CHEBI:30616"/>
        <dbReference type="ChEBI" id="CHEBI:33019"/>
        <dbReference type="ChEBI" id="CHEBI:57967"/>
        <dbReference type="ChEBI" id="CHEBI:78346"/>
        <dbReference type="EC" id="2.7.7.96"/>
    </reaction>
</comment>
<dbReference type="PANTHER" id="PTHR11839:SF1">
    <property type="entry name" value="ADP-SUGAR PYROPHOSPHATASE"/>
    <property type="match status" value="1"/>
</dbReference>
<keyword evidence="2" id="KW-0378">Hydrolase</keyword>
<dbReference type="GO" id="GO:0017110">
    <property type="term" value="F:nucleoside diphosphate phosphatase activity"/>
    <property type="evidence" value="ECO:0007669"/>
    <property type="project" value="UniProtKB-ARBA"/>
</dbReference>
<dbReference type="PROSITE" id="PS00893">
    <property type="entry name" value="NUDIX_BOX"/>
    <property type="match status" value="1"/>
</dbReference>
<dbReference type="Gene3D" id="3.90.79.10">
    <property type="entry name" value="Nucleoside Triphosphate Pyrophosphohydrolase"/>
    <property type="match status" value="1"/>
</dbReference>
<reference evidence="14 15" key="1">
    <citation type="journal article" date="2023" name="Sci. Data">
        <title>Genome assembly of the Korean intertidal mud-creeper Batillaria attramentaria.</title>
        <authorList>
            <person name="Patra A.K."/>
            <person name="Ho P.T."/>
            <person name="Jun S."/>
            <person name="Lee S.J."/>
            <person name="Kim Y."/>
            <person name="Won Y.J."/>
        </authorList>
    </citation>
    <scope>NUCLEOTIDE SEQUENCE [LARGE SCALE GENOMIC DNA]</scope>
    <source>
        <strain evidence="14">Wonlab-2016</strain>
    </source>
</reference>
<protein>
    <recommendedName>
        <fullName evidence="9">ADP-sugar pyrophosphatase</fullName>
        <ecNumber evidence="8">2.7.7.96</ecNumber>
        <ecNumber evidence="1">3.6.1.13</ecNumber>
        <ecNumber evidence="7">3.6.1.58</ecNumber>
    </recommendedName>
    <alternativeName>
        <fullName evidence="12">8-oxo-dGDP phosphatase</fullName>
    </alternativeName>
    <alternativeName>
        <fullName evidence="10">Nuclear ATP-synthesis protein NUDIX5</fullName>
    </alternativeName>
    <alternativeName>
        <fullName evidence="11">Nucleoside diphosphate-linked moiety X motif 5</fullName>
    </alternativeName>
</protein>
<evidence type="ECO:0000256" key="6">
    <source>
        <dbReference type="ARBA" id="ARBA00065630"/>
    </source>
</evidence>
<dbReference type="InterPro" id="IPR000086">
    <property type="entry name" value="NUDIX_hydrolase_dom"/>
</dbReference>
<evidence type="ECO:0000256" key="10">
    <source>
        <dbReference type="ARBA" id="ARBA00077853"/>
    </source>
</evidence>
<evidence type="ECO:0000256" key="1">
    <source>
        <dbReference type="ARBA" id="ARBA00012453"/>
    </source>
</evidence>
<comment type="catalytic activity">
    <reaction evidence="3">
        <text>ADP-D-ribose + H2O = D-ribose 5-phosphate + AMP + 2 H(+)</text>
        <dbReference type="Rhea" id="RHEA:10412"/>
        <dbReference type="ChEBI" id="CHEBI:15377"/>
        <dbReference type="ChEBI" id="CHEBI:15378"/>
        <dbReference type="ChEBI" id="CHEBI:57967"/>
        <dbReference type="ChEBI" id="CHEBI:78346"/>
        <dbReference type="ChEBI" id="CHEBI:456215"/>
        <dbReference type="EC" id="3.6.1.13"/>
    </reaction>
</comment>
<evidence type="ECO:0000259" key="13">
    <source>
        <dbReference type="PROSITE" id="PS51462"/>
    </source>
</evidence>
<dbReference type="InterPro" id="IPR020084">
    <property type="entry name" value="NUDIX_hydrolase_CS"/>
</dbReference>
<gene>
    <name evidence="14" type="ORF">BaRGS_00005323</name>
</gene>
<dbReference type="PANTHER" id="PTHR11839">
    <property type="entry name" value="UDP/ADP-SUGAR PYROPHOSPHATASE"/>
    <property type="match status" value="1"/>
</dbReference>
<comment type="caution">
    <text evidence="14">The sequence shown here is derived from an EMBL/GenBank/DDBJ whole genome shotgun (WGS) entry which is preliminary data.</text>
</comment>
<evidence type="ECO:0000256" key="8">
    <source>
        <dbReference type="ARBA" id="ARBA00066488"/>
    </source>
</evidence>
<dbReference type="SUPFAM" id="SSF55811">
    <property type="entry name" value="Nudix"/>
    <property type="match status" value="1"/>
</dbReference>
<evidence type="ECO:0000313" key="14">
    <source>
        <dbReference type="EMBL" id="KAK7503402.1"/>
    </source>
</evidence>
<accession>A0ABD0LV75</accession>
<dbReference type="CDD" id="cd18888">
    <property type="entry name" value="NUDIX_ADPRase_Nudt5"/>
    <property type="match status" value="1"/>
</dbReference>
<evidence type="ECO:0000313" key="15">
    <source>
        <dbReference type="Proteomes" id="UP001519460"/>
    </source>
</evidence>
<dbReference type="Proteomes" id="UP001519460">
    <property type="component" value="Unassembled WGS sequence"/>
</dbReference>
<dbReference type="Pfam" id="PF00293">
    <property type="entry name" value="NUDIX"/>
    <property type="match status" value="1"/>
</dbReference>
<dbReference type="GO" id="GO:0047631">
    <property type="term" value="F:ADP-ribose diphosphatase activity"/>
    <property type="evidence" value="ECO:0007669"/>
    <property type="project" value="UniProtKB-EC"/>
</dbReference>
<evidence type="ECO:0000256" key="11">
    <source>
        <dbReference type="ARBA" id="ARBA00079597"/>
    </source>
</evidence>
<name>A0ABD0LV75_9CAEN</name>
<organism evidence="14 15">
    <name type="scientific">Batillaria attramentaria</name>
    <dbReference type="NCBI Taxonomy" id="370345"/>
    <lineage>
        <taxon>Eukaryota</taxon>
        <taxon>Metazoa</taxon>
        <taxon>Spiralia</taxon>
        <taxon>Lophotrochozoa</taxon>
        <taxon>Mollusca</taxon>
        <taxon>Gastropoda</taxon>
        <taxon>Caenogastropoda</taxon>
        <taxon>Sorbeoconcha</taxon>
        <taxon>Cerithioidea</taxon>
        <taxon>Batillariidae</taxon>
        <taxon>Batillaria</taxon>
    </lineage>
</organism>
<sequence length="208" mass="23157">MEQDQEKPANGAASRHVKSEHLAKGKWIALNQITYRDPTGKERTWEAVERTTRHSGDTDAVAVIPILKRMLKCDCVILIKQYRPPLNGYTLEFPAGLIDKDEDPLECAVRELKEETGYTGIPKHISPGVCLDPGLSSSTVNMVTVEIDGDVEVNRRPLPEFIEVIPVRMDTLLDTLNEHAKNGLIVHSMVYTYAVASAQMAKPKKIVP</sequence>
<proteinExistence type="predicted"/>
<evidence type="ECO:0000256" key="5">
    <source>
        <dbReference type="ARBA" id="ARBA00051819"/>
    </source>
</evidence>
<dbReference type="InterPro" id="IPR015797">
    <property type="entry name" value="NUDIX_hydrolase-like_dom_sf"/>
</dbReference>
<keyword evidence="15" id="KW-1185">Reference proteome</keyword>